<reference evidence="3" key="1">
    <citation type="submission" date="2022-03" db="EMBL/GenBank/DDBJ databases">
        <title>Draft genome sequence of Aduncisulcus paluster, a free-living microaerophilic Fornicata.</title>
        <authorList>
            <person name="Yuyama I."/>
            <person name="Kume K."/>
            <person name="Tamura T."/>
            <person name="Inagaki Y."/>
            <person name="Hashimoto T."/>
        </authorList>
    </citation>
    <scope>NUCLEOTIDE SEQUENCE</scope>
    <source>
        <strain evidence="3">NY0171</strain>
    </source>
</reference>
<feature type="compositionally biased region" description="Low complexity" evidence="1">
    <location>
        <begin position="353"/>
        <end position="374"/>
    </location>
</feature>
<name>A0ABQ5JYF5_9EUKA</name>
<feature type="domain" description="Myotubularin phosphatase" evidence="2">
    <location>
        <begin position="1"/>
        <end position="682"/>
    </location>
</feature>
<sequence length="689" mass="76025">PAALKQKIVTGAYSGWKISWLNVDYSLSQTYPAVVAVPVQTTDSIVKSSAKFRSTNRFPTLCWRSPYTGVSLSRCAQPCAGILGKSEGDEFYVNAMTDCCPARSVLYIFDARPRKNTVANTLIGKGIERAKSYKRARVFYLNIQNIHAVRNSYRSMLDACEGLNVLANYSPAPPLPVLNSALDQEMRRYIVDGDGELIKHVDDHAQPPLTPSIVPDHSSLLHDPADVIQEQKERFEATVPLPIVPPVSPYHDSPALQTVEGPDGYDIPSVECVPFHPSPTLSSSCHPLTHTSGPNASTLATHSSSSGITPTHPALSAMYGVSADDLSAHSASFPPSPHSSSRPTTPIQAPVVTPGGSLPPTSFSGTTTTVTPAFSTPPPLHHRTSSTSSTRSSSSTMSSGSEHKDLSLPDGLSLKRAEELYLAPYRPDVTLSSSERFYGKVESSKWIEHIRSIIGGSMQIAAAMVHLRCHAMVHCSDGWDRTPQLSSLSMILVDDYYRSLRGFAVIIEREWLGFGHRMSTRLRHAGPRVKKDKAESASVNKIGSVSPEGDISSGFDDSQSSPVFLQWLDCVYQIMSQHPHAFEFNEELLLFLAHECFSDRFGTFSHDNEHARVCMEVPRRTASVWDYVFNKENKHKFINKHWQGIGVALCDDGTLREDFLPGMSILPVNVAGYKYRLWENFWLQHTTRR</sequence>
<feature type="region of interest" description="Disordered" evidence="1">
    <location>
        <begin position="328"/>
        <end position="409"/>
    </location>
</feature>
<organism evidence="3 4">
    <name type="scientific">Aduncisulcus paluster</name>
    <dbReference type="NCBI Taxonomy" id="2918883"/>
    <lineage>
        <taxon>Eukaryota</taxon>
        <taxon>Metamonada</taxon>
        <taxon>Carpediemonas-like organisms</taxon>
        <taxon>Aduncisulcus</taxon>
    </lineage>
</organism>
<gene>
    <name evidence="3" type="ORF">ADUPG1_011511</name>
</gene>
<accession>A0ABQ5JYF5</accession>
<evidence type="ECO:0000313" key="3">
    <source>
        <dbReference type="EMBL" id="GKT19453.1"/>
    </source>
</evidence>
<evidence type="ECO:0000313" key="4">
    <source>
        <dbReference type="Proteomes" id="UP001057375"/>
    </source>
</evidence>
<dbReference type="InterPro" id="IPR016130">
    <property type="entry name" value="Tyr_Pase_AS"/>
</dbReference>
<proteinExistence type="predicted"/>
<evidence type="ECO:0000259" key="2">
    <source>
        <dbReference type="PROSITE" id="PS51339"/>
    </source>
</evidence>
<protein>
    <submittedName>
        <fullName evidence="3">Myotubularin family like protein</fullName>
    </submittedName>
</protein>
<feature type="non-terminal residue" evidence="3">
    <location>
        <position position="1"/>
    </location>
</feature>
<dbReference type="PROSITE" id="PS00383">
    <property type="entry name" value="TYR_PHOSPHATASE_1"/>
    <property type="match status" value="1"/>
</dbReference>
<dbReference type="Pfam" id="PF06602">
    <property type="entry name" value="Myotub-related"/>
    <property type="match status" value="2"/>
</dbReference>
<dbReference type="PANTHER" id="PTHR10807:SF128">
    <property type="entry name" value="PHOSPHATIDYLINOSITOL-3,5-BISPHOSPHATE 3-PHOSPHATASE"/>
    <property type="match status" value="1"/>
</dbReference>
<evidence type="ECO:0000256" key="1">
    <source>
        <dbReference type="SAM" id="MobiDB-lite"/>
    </source>
</evidence>
<feature type="compositionally biased region" description="Low complexity" evidence="1">
    <location>
        <begin position="385"/>
        <end position="400"/>
    </location>
</feature>
<dbReference type="SUPFAM" id="SSF52799">
    <property type="entry name" value="(Phosphotyrosine protein) phosphatases II"/>
    <property type="match status" value="2"/>
</dbReference>
<feature type="compositionally biased region" description="Low complexity" evidence="1">
    <location>
        <begin position="328"/>
        <end position="346"/>
    </location>
</feature>
<dbReference type="EMBL" id="BQXS01012055">
    <property type="protein sequence ID" value="GKT19453.1"/>
    <property type="molecule type" value="Genomic_DNA"/>
</dbReference>
<dbReference type="InterPro" id="IPR030564">
    <property type="entry name" value="Myotubularin"/>
</dbReference>
<dbReference type="InterPro" id="IPR029021">
    <property type="entry name" value="Prot-tyrosine_phosphatase-like"/>
</dbReference>
<keyword evidence="4" id="KW-1185">Reference proteome</keyword>
<dbReference type="InterPro" id="IPR010569">
    <property type="entry name" value="Myotubularin-like_Pase_dom"/>
</dbReference>
<dbReference type="Proteomes" id="UP001057375">
    <property type="component" value="Unassembled WGS sequence"/>
</dbReference>
<comment type="caution">
    <text evidence="3">The sequence shown here is derived from an EMBL/GenBank/DDBJ whole genome shotgun (WGS) entry which is preliminary data.</text>
</comment>
<dbReference type="PANTHER" id="PTHR10807">
    <property type="entry name" value="MYOTUBULARIN-RELATED"/>
    <property type="match status" value="1"/>
</dbReference>
<dbReference type="PROSITE" id="PS51339">
    <property type="entry name" value="PPASE_MYOTUBULARIN"/>
    <property type="match status" value="1"/>
</dbReference>